<dbReference type="AlphaFoldDB" id="A0AAP8MGF0"/>
<dbReference type="Pfam" id="PF11871">
    <property type="entry name" value="DUF3391"/>
    <property type="match status" value="1"/>
</dbReference>
<dbReference type="SMART" id="SM00471">
    <property type="entry name" value="HDc"/>
    <property type="match status" value="1"/>
</dbReference>
<reference evidence="2 3" key="1">
    <citation type="submission" date="2018-01" db="EMBL/GenBank/DDBJ databases">
        <title>The draft genome sequence of Halioglobus japonicus S1-36.</title>
        <authorList>
            <person name="Du Z.-J."/>
            <person name="Shi M.-J."/>
        </authorList>
    </citation>
    <scope>NUCLEOTIDE SEQUENCE [LARGE SCALE GENOMIC DNA]</scope>
    <source>
        <strain evidence="2 3">S1-36</strain>
    </source>
</reference>
<dbReference type="InterPro" id="IPR037522">
    <property type="entry name" value="HD_GYP_dom"/>
</dbReference>
<dbReference type="Pfam" id="PF13487">
    <property type="entry name" value="HD_5"/>
    <property type="match status" value="1"/>
</dbReference>
<sequence length="412" mass="46179">MLQTLKVSVSDLAMGMFVSGLDRPWLGTPFYTQGFLLESDDDLRQVRELCNFVYIDTRKSRYITPKIARQGQVGRNRIPLDAIFTGRNLTPYRDANDWKDEHPRAKAALDKLVVDISDIYDQAAVRGKIDAVRIKKVASPLIDSISRNPDACLWLGRLKQHDEYSYHHSISTTIWAIALGRQLGMQRHDLRSLAVGGMLMDVGKLLVDPELLRAERTLTPEEMREVRHHVAHGVHLVKKSGIQNQDVLDMVGFHHERWDGSGYPRGLSGDNIPPFARLAAIVDAYDAMTSERPYAPAKAPADALRELYQERDQLFQSELVEAFIQAIGIYPAGTLVELTSGEVGIVVADSRTRRLLPKIILVLDPRKREYDTPKLVDLQEASGRSRGEPVAIASNLPPGTHGIHLGNYQLNL</sequence>
<dbReference type="PROSITE" id="PS51832">
    <property type="entry name" value="HD_GYP"/>
    <property type="match status" value="1"/>
</dbReference>
<dbReference type="PANTHER" id="PTHR43155:SF2">
    <property type="entry name" value="CYCLIC DI-GMP PHOSPHODIESTERASE PA4108"/>
    <property type="match status" value="1"/>
</dbReference>
<dbReference type="EMBL" id="PKUR01000001">
    <property type="protein sequence ID" value="PLW87416.1"/>
    <property type="molecule type" value="Genomic_DNA"/>
</dbReference>
<evidence type="ECO:0000313" key="3">
    <source>
        <dbReference type="Proteomes" id="UP000235162"/>
    </source>
</evidence>
<evidence type="ECO:0000313" key="2">
    <source>
        <dbReference type="EMBL" id="PLW87416.1"/>
    </source>
</evidence>
<dbReference type="InterPro" id="IPR003607">
    <property type="entry name" value="HD/PDEase_dom"/>
</dbReference>
<dbReference type="InterPro" id="IPR021812">
    <property type="entry name" value="DUF3391"/>
</dbReference>
<keyword evidence="3" id="KW-1185">Reference proteome</keyword>
<organism evidence="2 3">
    <name type="scientific">Halioglobus japonicus</name>
    <dbReference type="NCBI Taxonomy" id="930805"/>
    <lineage>
        <taxon>Bacteria</taxon>
        <taxon>Pseudomonadati</taxon>
        <taxon>Pseudomonadota</taxon>
        <taxon>Gammaproteobacteria</taxon>
        <taxon>Cellvibrionales</taxon>
        <taxon>Halieaceae</taxon>
        <taxon>Halioglobus</taxon>
    </lineage>
</organism>
<dbReference type="Proteomes" id="UP000235162">
    <property type="component" value="Unassembled WGS sequence"/>
</dbReference>
<name>A0AAP8MGF0_9GAMM</name>
<dbReference type="RefSeq" id="WP_102106094.1">
    <property type="nucleotide sequence ID" value="NZ_BMYL01000001.1"/>
</dbReference>
<dbReference type="Gene3D" id="1.10.3210.10">
    <property type="entry name" value="Hypothetical protein af1432"/>
    <property type="match status" value="1"/>
</dbReference>
<gene>
    <name evidence="2" type="ORF">C0029_02160</name>
</gene>
<proteinExistence type="predicted"/>
<protein>
    <submittedName>
        <fullName evidence="2">Diguanylate cyclase</fullName>
    </submittedName>
</protein>
<accession>A0AAP8MGF0</accession>
<comment type="caution">
    <text evidence="2">The sequence shown here is derived from an EMBL/GenBank/DDBJ whole genome shotgun (WGS) entry which is preliminary data.</text>
</comment>
<feature type="domain" description="HD-GYP" evidence="1">
    <location>
        <begin position="143"/>
        <end position="339"/>
    </location>
</feature>
<dbReference type="PANTHER" id="PTHR43155">
    <property type="entry name" value="CYCLIC DI-GMP PHOSPHODIESTERASE PA4108-RELATED"/>
    <property type="match status" value="1"/>
</dbReference>
<dbReference type="GO" id="GO:0008081">
    <property type="term" value="F:phosphoric diester hydrolase activity"/>
    <property type="evidence" value="ECO:0007669"/>
    <property type="project" value="UniProtKB-ARBA"/>
</dbReference>
<evidence type="ECO:0000259" key="1">
    <source>
        <dbReference type="PROSITE" id="PS51832"/>
    </source>
</evidence>
<dbReference type="CDD" id="cd00077">
    <property type="entry name" value="HDc"/>
    <property type="match status" value="1"/>
</dbReference>
<dbReference type="SUPFAM" id="SSF109604">
    <property type="entry name" value="HD-domain/PDEase-like"/>
    <property type="match status" value="1"/>
</dbReference>